<proteinExistence type="predicted"/>
<protein>
    <recommendedName>
        <fullName evidence="3">F5/8 type C domain-containing protein</fullName>
    </recommendedName>
</protein>
<dbReference type="Gene3D" id="2.60.120.260">
    <property type="entry name" value="Galactose-binding domain-like"/>
    <property type="match status" value="1"/>
</dbReference>
<keyword evidence="2" id="KW-1185">Reference proteome</keyword>
<feature type="non-terminal residue" evidence="1">
    <location>
        <position position="1"/>
    </location>
</feature>
<gene>
    <name evidence="1" type="ORF">SK128_012631</name>
</gene>
<reference evidence="1 2" key="1">
    <citation type="submission" date="2023-11" db="EMBL/GenBank/DDBJ databases">
        <title>Halocaridina rubra genome assembly.</title>
        <authorList>
            <person name="Smith C."/>
        </authorList>
    </citation>
    <scope>NUCLEOTIDE SEQUENCE [LARGE SCALE GENOMIC DNA]</scope>
    <source>
        <strain evidence="1">EP-1</strain>
        <tissue evidence="1">Whole</tissue>
    </source>
</reference>
<evidence type="ECO:0000313" key="1">
    <source>
        <dbReference type="EMBL" id="KAK7060100.1"/>
    </source>
</evidence>
<dbReference type="InterPro" id="IPR008979">
    <property type="entry name" value="Galactose-bd-like_sf"/>
</dbReference>
<evidence type="ECO:0008006" key="3">
    <source>
        <dbReference type="Google" id="ProtNLM"/>
    </source>
</evidence>
<dbReference type="SUPFAM" id="SSF49785">
    <property type="entry name" value="Galactose-binding domain-like"/>
    <property type="match status" value="1"/>
</dbReference>
<dbReference type="EMBL" id="JAXCGZ010021076">
    <property type="protein sequence ID" value="KAK7060100.1"/>
    <property type="molecule type" value="Genomic_DNA"/>
</dbReference>
<sequence>ESPENGVLWRSIRISHTRLIKFAREASSMNLSPNISPRWVDYICSQQCLHISWCNVWCHDPSSTSCNFFDMYVAVGYQETASDGVLCFSWKSKDYAVGALIEGEDPQASATMKVKENLIDGIYDRQAQQCYYSSDNFNPWFRLDLGSVIPVRRIMMVLQPGILAVYTKDIEVRISTEKVLEEDFPLQRLFGLFEGPAEANEEVIFQYNHSILARYVTVQRLSTQPSCKSTGLTSHVLCQIQVCHVEIN</sequence>
<evidence type="ECO:0000313" key="2">
    <source>
        <dbReference type="Proteomes" id="UP001381693"/>
    </source>
</evidence>
<organism evidence="1 2">
    <name type="scientific">Halocaridina rubra</name>
    <name type="common">Hawaiian red shrimp</name>
    <dbReference type="NCBI Taxonomy" id="373956"/>
    <lineage>
        <taxon>Eukaryota</taxon>
        <taxon>Metazoa</taxon>
        <taxon>Ecdysozoa</taxon>
        <taxon>Arthropoda</taxon>
        <taxon>Crustacea</taxon>
        <taxon>Multicrustacea</taxon>
        <taxon>Malacostraca</taxon>
        <taxon>Eumalacostraca</taxon>
        <taxon>Eucarida</taxon>
        <taxon>Decapoda</taxon>
        <taxon>Pleocyemata</taxon>
        <taxon>Caridea</taxon>
        <taxon>Atyoidea</taxon>
        <taxon>Atyidae</taxon>
        <taxon>Halocaridina</taxon>
    </lineage>
</organism>
<dbReference type="Proteomes" id="UP001381693">
    <property type="component" value="Unassembled WGS sequence"/>
</dbReference>
<accession>A0AAN8WGC4</accession>
<comment type="caution">
    <text evidence="1">The sequence shown here is derived from an EMBL/GenBank/DDBJ whole genome shotgun (WGS) entry which is preliminary data.</text>
</comment>
<name>A0AAN8WGC4_HALRR</name>
<dbReference type="AlphaFoldDB" id="A0AAN8WGC4"/>